<dbReference type="EMBL" id="QYRN01000005">
    <property type="protein sequence ID" value="RIY00894.1"/>
    <property type="molecule type" value="Genomic_DNA"/>
</dbReference>
<dbReference type="GO" id="GO:0005886">
    <property type="term" value="C:plasma membrane"/>
    <property type="evidence" value="ECO:0007669"/>
    <property type="project" value="TreeGrafter"/>
</dbReference>
<evidence type="ECO:0000256" key="5">
    <source>
        <dbReference type="SAM" id="Phobius"/>
    </source>
</evidence>
<evidence type="ECO:0000259" key="6">
    <source>
        <dbReference type="Pfam" id="PF01957"/>
    </source>
</evidence>
<dbReference type="InterPro" id="IPR012340">
    <property type="entry name" value="NA-bd_OB-fold"/>
</dbReference>
<name>A0A3A1WIT9_9HYPH</name>
<evidence type="ECO:0000256" key="1">
    <source>
        <dbReference type="ARBA" id="ARBA00004141"/>
    </source>
</evidence>
<evidence type="ECO:0000313" key="8">
    <source>
        <dbReference type="Proteomes" id="UP000265750"/>
    </source>
</evidence>
<dbReference type="PANTHER" id="PTHR33507:SF3">
    <property type="entry name" value="INNER MEMBRANE PROTEIN YBBJ"/>
    <property type="match status" value="1"/>
</dbReference>
<evidence type="ECO:0000256" key="4">
    <source>
        <dbReference type="ARBA" id="ARBA00023136"/>
    </source>
</evidence>
<dbReference type="PANTHER" id="PTHR33507">
    <property type="entry name" value="INNER MEMBRANE PROTEIN YBBJ"/>
    <property type="match status" value="1"/>
</dbReference>
<comment type="subcellular location">
    <subcellularLocation>
        <location evidence="1">Membrane</location>
        <topology evidence="1">Multi-pass membrane protein</topology>
    </subcellularLocation>
</comment>
<dbReference type="Gene3D" id="2.40.50.140">
    <property type="entry name" value="Nucleic acid-binding proteins"/>
    <property type="match status" value="1"/>
</dbReference>
<evidence type="ECO:0000256" key="2">
    <source>
        <dbReference type="ARBA" id="ARBA00022692"/>
    </source>
</evidence>
<dbReference type="InterPro" id="IPR002810">
    <property type="entry name" value="NfeD-like_C"/>
</dbReference>
<sequence>MGEAVGAYGWWILGVLLLVGELALPGVYLLFLGIGAMVVGANALVGLDLSWQSQLLGFVVVSGVAALLGHRRYGQRAKAPSGEPLNDRTARLVGRRARVSEAIRDGRGRVAVEDGWWNAEGPDLPVGAGVVVTAAKGSVLIVSALDREGSPKP</sequence>
<accession>A0A3A1WIT9</accession>
<keyword evidence="8" id="KW-1185">Reference proteome</keyword>
<feature type="transmembrane region" description="Helical" evidence="5">
    <location>
        <begin position="51"/>
        <end position="69"/>
    </location>
</feature>
<dbReference type="RefSeq" id="WP_119540096.1">
    <property type="nucleotide sequence ID" value="NZ_QYRN01000005.1"/>
</dbReference>
<dbReference type="Proteomes" id="UP000265750">
    <property type="component" value="Unassembled WGS sequence"/>
</dbReference>
<dbReference type="Pfam" id="PF01957">
    <property type="entry name" value="NfeD"/>
    <property type="match status" value="1"/>
</dbReference>
<gene>
    <name evidence="7" type="ORF">D3218_10855</name>
</gene>
<keyword evidence="3 5" id="KW-1133">Transmembrane helix</keyword>
<keyword evidence="4 5" id="KW-0472">Membrane</keyword>
<feature type="domain" description="NfeD-like C-terminal" evidence="6">
    <location>
        <begin position="90"/>
        <end position="142"/>
    </location>
</feature>
<dbReference type="SUPFAM" id="SSF141322">
    <property type="entry name" value="NfeD domain-like"/>
    <property type="match status" value="1"/>
</dbReference>
<evidence type="ECO:0000313" key="7">
    <source>
        <dbReference type="EMBL" id="RIY00894.1"/>
    </source>
</evidence>
<evidence type="ECO:0000256" key="3">
    <source>
        <dbReference type="ARBA" id="ARBA00022989"/>
    </source>
</evidence>
<comment type="caution">
    <text evidence="7">The sequence shown here is derived from an EMBL/GenBank/DDBJ whole genome shotgun (WGS) entry which is preliminary data.</text>
</comment>
<keyword evidence="2 5" id="KW-0812">Transmembrane</keyword>
<dbReference type="InterPro" id="IPR052165">
    <property type="entry name" value="Membrane_assoc_protease"/>
</dbReference>
<feature type="transmembrane region" description="Helical" evidence="5">
    <location>
        <begin position="7"/>
        <end position="31"/>
    </location>
</feature>
<reference evidence="8" key="1">
    <citation type="submission" date="2018-09" db="EMBL/GenBank/DDBJ databases">
        <authorList>
            <person name="Tuo L."/>
        </authorList>
    </citation>
    <scope>NUCLEOTIDE SEQUENCE [LARGE SCALE GENOMIC DNA]</scope>
    <source>
        <strain evidence="8">M2BS4Y-1</strain>
    </source>
</reference>
<dbReference type="OrthoDB" id="9810336at2"/>
<organism evidence="7 8">
    <name type="scientific">Aureimonas flava</name>
    <dbReference type="NCBI Taxonomy" id="2320271"/>
    <lineage>
        <taxon>Bacteria</taxon>
        <taxon>Pseudomonadati</taxon>
        <taxon>Pseudomonadota</taxon>
        <taxon>Alphaproteobacteria</taxon>
        <taxon>Hyphomicrobiales</taxon>
        <taxon>Aurantimonadaceae</taxon>
        <taxon>Aureimonas</taxon>
    </lineage>
</organism>
<protein>
    <submittedName>
        <fullName evidence="7">NfeD family protein</fullName>
    </submittedName>
</protein>
<dbReference type="AlphaFoldDB" id="A0A3A1WIT9"/>
<proteinExistence type="predicted"/>